<dbReference type="PRINTS" id="PR00081">
    <property type="entry name" value="GDHRDH"/>
</dbReference>
<dbReference type="PANTHER" id="PTHR43976:SF16">
    <property type="entry name" value="SHORT-CHAIN DEHYDROGENASE_REDUCTASE FAMILY PROTEIN"/>
    <property type="match status" value="1"/>
</dbReference>
<evidence type="ECO:0000313" key="4">
    <source>
        <dbReference type="EMBL" id="GIG21601.1"/>
    </source>
</evidence>
<name>A0A919P4R4_9CELL</name>
<dbReference type="NCBIfam" id="NF004826">
    <property type="entry name" value="PRK06182.1"/>
    <property type="match status" value="1"/>
</dbReference>
<evidence type="ECO:0000313" key="5">
    <source>
        <dbReference type="Proteomes" id="UP000632740"/>
    </source>
</evidence>
<accession>A0A919P4R4</accession>
<sequence>MIVLITGASSGIGRRTAELLAASGHQVFGAARRTHDIPAGVTPVPLDLTDGTGAEAAVRRVLDEAGRIDVLVNCAGYGEFGSVEETSIDDARRQLEVNVLGPTRLVQAVLPGMREAGSGRIVNVSSLAGEFAAPLGGWYHASKFALEALSDTLRGEVAQFGVDVTVVQPSYVDTGWHDTAMDRLAAASGTGPYRRMADAMRRYFAGSQVARQMSTVDAVAQVVARAAQAPRPRTRYRVGKGANVAVALATLLPDRTFDALTRAQFGYGRA</sequence>
<dbReference type="InterPro" id="IPR002347">
    <property type="entry name" value="SDR_fam"/>
</dbReference>
<comment type="similarity">
    <text evidence="1 3">Belongs to the short-chain dehydrogenases/reductases (SDR) family.</text>
</comment>
<dbReference type="PANTHER" id="PTHR43976">
    <property type="entry name" value="SHORT CHAIN DEHYDROGENASE"/>
    <property type="match status" value="1"/>
</dbReference>
<dbReference type="PRINTS" id="PR00080">
    <property type="entry name" value="SDRFAMILY"/>
</dbReference>
<dbReference type="InterPro" id="IPR036291">
    <property type="entry name" value="NAD(P)-bd_dom_sf"/>
</dbReference>
<reference evidence="4" key="1">
    <citation type="submission" date="2021-01" db="EMBL/GenBank/DDBJ databases">
        <title>Whole genome shotgun sequence of Cellulomonas chitinilytica NBRC 110799.</title>
        <authorList>
            <person name="Komaki H."/>
            <person name="Tamura T."/>
        </authorList>
    </citation>
    <scope>NUCLEOTIDE SEQUENCE</scope>
    <source>
        <strain evidence="4">NBRC 110799</strain>
    </source>
</reference>
<dbReference type="RefSeq" id="WP_203753880.1">
    <property type="nucleotide sequence ID" value="NZ_BONK01000007.1"/>
</dbReference>
<proteinExistence type="inferred from homology"/>
<dbReference type="AlphaFoldDB" id="A0A919P4R4"/>
<evidence type="ECO:0000256" key="3">
    <source>
        <dbReference type="RuleBase" id="RU000363"/>
    </source>
</evidence>
<dbReference type="GO" id="GO:0016491">
    <property type="term" value="F:oxidoreductase activity"/>
    <property type="evidence" value="ECO:0007669"/>
    <property type="project" value="UniProtKB-KW"/>
</dbReference>
<dbReference type="Gene3D" id="3.40.50.720">
    <property type="entry name" value="NAD(P)-binding Rossmann-like Domain"/>
    <property type="match status" value="1"/>
</dbReference>
<evidence type="ECO:0000256" key="2">
    <source>
        <dbReference type="ARBA" id="ARBA00023002"/>
    </source>
</evidence>
<evidence type="ECO:0000256" key="1">
    <source>
        <dbReference type="ARBA" id="ARBA00006484"/>
    </source>
</evidence>
<keyword evidence="2" id="KW-0560">Oxidoreductase</keyword>
<dbReference type="Pfam" id="PF00106">
    <property type="entry name" value="adh_short"/>
    <property type="match status" value="1"/>
</dbReference>
<dbReference type="SUPFAM" id="SSF51735">
    <property type="entry name" value="NAD(P)-binding Rossmann-fold domains"/>
    <property type="match status" value="1"/>
</dbReference>
<dbReference type="EMBL" id="BONK01000007">
    <property type="protein sequence ID" value="GIG21601.1"/>
    <property type="molecule type" value="Genomic_DNA"/>
</dbReference>
<organism evidence="4 5">
    <name type="scientific">Cellulomonas chitinilytica</name>
    <dbReference type="NCBI Taxonomy" id="398759"/>
    <lineage>
        <taxon>Bacteria</taxon>
        <taxon>Bacillati</taxon>
        <taxon>Actinomycetota</taxon>
        <taxon>Actinomycetes</taxon>
        <taxon>Micrococcales</taxon>
        <taxon>Cellulomonadaceae</taxon>
        <taxon>Cellulomonas</taxon>
    </lineage>
</organism>
<dbReference type="InterPro" id="IPR051911">
    <property type="entry name" value="SDR_oxidoreductase"/>
</dbReference>
<keyword evidence="5" id="KW-1185">Reference proteome</keyword>
<gene>
    <name evidence="4" type="ORF">Cch01nite_23250</name>
</gene>
<dbReference type="CDD" id="cd05374">
    <property type="entry name" value="17beta-HSD-like_SDR_c"/>
    <property type="match status" value="1"/>
</dbReference>
<protein>
    <submittedName>
        <fullName evidence="4">Short-chain dehydrogenase/reductase</fullName>
    </submittedName>
</protein>
<comment type="caution">
    <text evidence="4">The sequence shown here is derived from an EMBL/GenBank/DDBJ whole genome shotgun (WGS) entry which is preliminary data.</text>
</comment>
<dbReference type="Proteomes" id="UP000632740">
    <property type="component" value="Unassembled WGS sequence"/>
</dbReference>